<dbReference type="GO" id="GO:0003676">
    <property type="term" value="F:nucleic acid binding"/>
    <property type="evidence" value="ECO:0007669"/>
    <property type="project" value="InterPro"/>
</dbReference>
<organism evidence="1 2">
    <name type="scientific">Austropuccinia psidii MF-1</name>
    <dbReference type="NCBI Taxonomy" id="1389203"/>
    <lineage>
        <taxon>Eukaryota</taxon>
        <taxon>Fungi</taxon>
        <taxon>Dikarya</taxon>
        <taxon>Basidiomycota</taxon>
        <taxon>Pucciniomycotina</taxon>
        <taxon>Pucciniomycetes</taxon>
        <taxon>Pucciniales</taxon>
        <taxon>Sphaerophragmiaceae</taxon>
        <taxon>Austropuccinia</taxon>
    </lineage>
</organism>
<evidence type="ECO:0000313" key="2">
    <source>
        <dbReference type="Proteomes" id="UP000765509"/>
    </source>
</evidence>
<name>A0A9Q3HMB3_9BASI</name>
<evidence type="ECO:0000313" key="1">
    <source>
        <dbReference type="EMBL" id="MBW0507999.1"/>
    </source>
</evidence>
<evidence type="ECO:0008006" key="3">
    <source>
        <dbReference type="Google" id="ProtNLM"/>
    </source>
</evidence>
<dbReference type="EMBL" id="AVOT02020054">
    <property type="protein sequence ID" value="MBW0507999.1"/>
    <property type="molecule type" value="Genomic_DNA"/>
</dbReference>
<reference evidence="1" key="1">
    <citation type="submission" date="2021-03" db="EMBL/GenBank/DDBJ databases">
        <title>Draft genome sequence of rust myrtle Austropuccinia psidii MF-1, a brazilian biotype.</title>
        <authorList>
            <person name="Quecine M.C."/>
            <person name="Pachon D.M.R."/>
            <person name="Bonatelli M.L."/>
            <person name="Correr F.H."/>
            <person name="Franceschini L.M."/>
            <person name="Leite T.F."/>
            <person name="Margarido G.R.A."/>
            <person name="Almeida C.A."/>
            <person name="Ferrarezi J.A."/>
            <person name="Labate C.A."/>
        </authorList>
    </citation>
    <scope>NUCLEOTIDE SEQUENCE</scope>
    <source>
        <strain evidence="1">MF-1</strain>
    </source>
</reference>
<sequence>MNWVTGLFPGGKQDYNAFLVIVDTFRKSFRFLPYHKKVTAIDTASLFWNNVIAICGVPKIIINHRDPKFTSEIWTNLYDILWTKLDFPQLTIHRHID</sequence>
<comment type="caution">
    <text evidence="1">The sequence shown here is derived from an EMBL/GenBank/DDBJ whole genome shotgun (WGS) entry which is preliminary data.</text>
</comment>
<accession>A0A9Q3HMB3</accession>
<keyword evidence="2" id="KW-1185">Reference proteome</keyword>
<protein>
    <recommendedName>
        <fullName evidence="3">Integrase catalytic domain-containing protein</fullName>
    </recommendedName>
</protein>
<dbReference type="Gene3D" id="3.30.420.10">
    <property type="entry name" value="Ribonuclease H-like superfamily/Ribonuclease H"/>
    <property type="match status" value="1"/>
</dbReference>
<gene>
    <name evidence="1" type="ORF">O181_047714</name>
</gene>
<dbReference type="PANTHER" id="PTHR35046">
    <property type="entry name" value="ZINC KNUCKLE (CCHC-TYPE) FAMILY PROTEIN"/>
    <property type="match status" value="1"/>
</dbReference>
<proteinExistence type="predicted"/>
<dbReference type="InterPro" id="IPR036397">
    <property type="entry name" value="RNaseH_sf"/>
</dbReference>
<dbReference type="AlphaFoldDB" id="A0A9Q3HMB3"/>
<dbReference type="SUPFAM" id="SSF53098">
    <property type="entry name" value="Ribonuclease H-like"/>
    <property type="match status" value="1"/>
</dbReference>
<dbReference type="PANTHER" id="PTHR35046:SF9">
    <property type="entry name" value="RNA-DIRECTED DNA POLYMERASE"/>
    <property type="match status" value="1"/>
</dbReference>
<dbReference type="InterPro" id="IPR012337">
    <property type="entry name" value="RNaseH-like_sf"/>
</dbReference>
<dbReference type="Proteomes" id="UP000765509">
    <property type="component" value="Unassembled WGS sequence"/>
</dbReference>